<proteinExistence type="predicted"/>
<sequence>MYDASSNPAKLSEHSKLAVAVSFTKPLLNEDRKRLRKMFPTPDLPETKCPRLDTVFKSTAVRRKPRIRMVRLPACKPSYMIQLLLF</sequence>
<dbReference type="EnsemblMetazoa" id="Aqu2.1.34652_001">
    <property type="protein sequence ID" value="Aqu2.1.34652_001"/>
    <property type="gene ID" value="Aqu2.1.34652"/>
</dbReference>
<organism evidence="1">
    <name type="scientific">Amphimedon queenslandica</name>
    <name type="common">Sponge</name>
    <dbReference type="NCBI Taxonomy" id="400682"/>
    <lineage>
        <taxon>Eukaryota</taxon>
        <taxon>Metazoa</taxon>
        <taxon>Porifera</taxon>
        <taxon>Demospongiae</taxon>
        <taxon>Heteroscleromorpha</taxon>
        <taxon>Haplosclerida</taxon>
        <taxon>Niphatidae</taxon>
        <taxon>Amphimedon</taxon>
    </lineage>
</organism>
<dbReference type="InParanoid" id="A0A1X7V562"/>
<protein>
    <submittedName>
        <fullName evidence="1">Uncharacterized protein</fullName>
    </submittedName>
</protein>
<name>A0A1X7V562_AMPQE</name>
<accession>A0A1X7V562</accession>
<reference evidence="1" key="1">
    <citation type="submission" date="2017-05" db="UniProtKB">
        <authorList>
            <consortium name="EnsemblMetazoa"/>
        </authorList>
    </citation>
    <scope>IDENTIFICATION</scope>
</reference>
<dbReference type="AlphaFoldDB" id="A0A1X7V562"/>
<evidence type="ECO:0000313" key="1">
    <source>
        <dbReference type="EnsemblMetazoa" id="Aqu2.1.34652_001"/>
    </source>
</evidence>